<dbReference type="FunFam" id="3.30.1510.10:FF:000001">
    <property type="entry name" value="Formate--tetrahydrofolate ligase"/>
    <property type="match status" value="1"/>
</dbReference>
<dbReference type="Gene3D" id="3.10.410.10">
    <property type="entry name" value="Formyltetrahydrofolate synthetase, domain 3"/>
    <property type="match status" value="1"/>
</dbReference>
<dbReference type="Pfam" id="PF01268">
    <property type="entry name" value="FTHFS"/>
    <property type="match status" value="1"/>
</dbReference>
<dbReference type="AlphaFoldDB" id="A0A7T0LJA5"/>
<accession>A0A7T0LJA5</accession>
<evidence type="ECO:0000256" key="1">
    <source>
        <dbReference type="ARBA" id="ARBA00004777"/>
    </source>
</evidence>
<dbReference type="GO" id="GO:0004329">
    <property type="term" value="F:formate-tetrahydrofolate ligase activity"/>
    <property type="evidence" value="ECO:0007669"/>
    <property type="project" value="UniProtKB-UniRule"/>
</dbReference>
<comment type="pathway">
    <text evidence="1 8">One-carbon metabolism; tetrahydrofolate interconversion.</text>
</comment>
<evidence type="ECO:0000256" key="5">
    <source>
        <dbReference type="ARBA" id="ARBA00022840"/>
    </source>
</evidence>
<dbReference type="InterPro" id="IPR027417">
    <property type="entry name" value="P-loop_NTPase"/>
</dbReference>
<dbReference type="InterPro" id="IPR000559">
    <property type="entry name" value="Formate_THF_ligase"/>
</dbReference>
<dbReference type="KEGG" id="arep:ID810_08335"/>
<feature type="binding site" evidence="8">
    <location>
        <begin position="94"/>
        <end position="101"/>
    </location>
    <ligand>
        <name>ATP</name>
        <dbReference type="ChEBI" id="CHEBI:30616"/>
    </ligand>
</feature>
<reference evidence="10 11" key="1">
    <citation type="submission" date="2020-11" db="EMBL/GenBank/DDBJ databases">
        <title>Actinomyces sp. ZJ750.</title>
        <authorList>
            <person name="Zhou J."/>
        </authorList>
    </citation>
    <scope>NUCLEOTIDE SEQUENCE [LARGE SCALE GENOMIC DNA]</scope>
    <source>
        <strain evidence="10 11">ZJ750</strain>
    </source>
</reference>
<dbReference type="GO" id="GO:0035999">
    <property type="term" value="P:tetrahydrofolate interconversion"/>
    <property type="evidence" value="ECO:0007669"/>
    <property type="project" value="UniProtKB-UniRule"/>
</dbReference>
<dbReference type="PROSITE" id="PS00722">
    <property type="entry name" value="FTHFS_2"/>
    <property type="match status" value="1"/>
</dbReference>
<dbReference type="Gene3D" id="3.30.1510.10">
    <property type="entry name" value="Domain 2, N(10)-formyltetrahydrofolate synthetase"/>
    <property type="match status" value="1"/>
</dbReference>
<dbReference type="Gene3D" id="3.40.50.300">
    <property type="entry name" value="P-loop containing nucleotide triphosphate hydrolases"/>
    <property type="match status" value="1"/>
</dbReference>
<evidence type="ECO:0000313" key="10">
    <source>
        <dbReference type="EMBL" id="QPL04777.1"/>
    </source>
</evidence>
<keyword evidence="11" id="KW-1185">Reference proteome</keyword>
<sequence length="606" mass="63125">MTEANDVTRTASAPADADAPVTMTEIAARAGIDSSHLIPYGRDVAKVDLAVLAPDGDGPAPVVGHGPAPADGDDPAPAVGTPPHYVVVTAMTPTSFGEGKSTVAIGLAQGLAHRGHRSLLTLRQSAMGPTFGIKGGAGGSGKARILPAERMNLHLTGDFHAITAAHNLLAALIDNHLHHGNALGIVERTITWPRVLDVNDRALRHIVIGLGATSDGVTRQASFDITPASEIMVIMSLATSLADLRERLGRVVVARNQEGRWVTAEDLGAAGAMTAVLRDALAPNLLRTSEGTPALIHTGPFGNIATGCSSVMADLVAARGLAEGPGQEPGYVLTEAGFGADMGLERFVDLKCRVSGMRPDAAVLVVTIRALKAHSGAYRILPGKDLPEAMLRENPEEVRAGAANMLRHLQIVRSFGMEPVVAINVFPTDHDSEIAEVQHLAREAGARVAAVRPVTEGGAGCADLADEVVRACRKVRDGGLAGVGRALYESSDSLRTKIDKVAAMYGADGVDYAPAAARFLEDCEADGYGDLAVVVAKTPLSLSHDPSLKGVPTGWRLPVREVRLAAGAGYVYAICGNLSTMPGLPSRPQAERIDVDTATGQILNLR</sequence>
<keyword evidence="4 8" id="KW-0547">Nucleotide-binding</keyword>
<dbReference type="SUPFAM" id="SSF52540">
    <property type="entry name" value="P-loop containing nucleoside triphosphate hydrolases"/>
    <property type="match status" value="1"/>
</dbReference>
<keyword evidence="5 8" id="KW-0067">ATP-binding</keyword>
<dbReference type="EMBL" id="CP063989">
    <property type="protein sequence ID" value="QPL04777.1"/>
    <property type="molecule type" value="Genomic_DNA"/>
</dbReference>
<dbReference type="HAMAP" id="MF_01543">
    <property type="entry name" value="FTHFS"/>
    <property type="match status" value="1"/>
</dbReference>
<comment type="catalytic activity">
    <reaction evidence="6 8">
        <text>(6S)-5,6,7,8-tetrahydrofolate + formate + ATP = (6R)-10-formyltetrahydrofolate + ADP + phosphate</text>
        <dbReference type="Rhea" id="RHEA:20221"/>
        <dbReference type="ChEBI" id="CHEBI:15740"/>
        <dbReference type="ChEBI" id="CHEBI:30616"/>
        <dbReference type="ChEBI" id="CHEBI:43474"/>
        <dbReference type="ChEBI" id="CHEBI:57453"/>
        <dbReference type="ChEBI" id="CHEBI:195366"/>
        <dbReference type="ChEBI" id="CHEBI:456216"/>
        <dbReference type="EC" id="6.3.4.3"/>
    </reaction>
</comment>
<evidence type="ECO:0000313" key="11">
    <source>
        <dbReference type="Proteomes" id="UP000594637"/>
    </source>
</evidence>
<evidence type="ECO:0000256" key="6">
    <source>
        <dbReference type="ARBA" id="ARBA00049033"/>
    </source>
</evidence>
<protein>
    <recommendedName>
        <fullName evidence="8">Formate--tetrahydrofolate ligase</fullName>
        <ecNumber evidence="8">6.3.4.3</ecNumber>
    </recommendedName>
    <alternativeName>
        <fullName evidence="8">Formyltetrahydrofolate synthetase</fullName>
        <shortName evidence="8">FHS</shortName>
        <shortName evidence="8">FTHFS</shortName>
    </alternativeName>
</protein>
<proteinExistence type="inferred from homology"/>
<evidence type="ECO:0000256" key="4">
    <source>
        <dbReference type="ARBA" id="ARBA00022741"/>
    </source>
</evidence>
<dbReference type="UniPathway" id="UPA00193"/>
<name>A0A7T0LJA5_9ACTO</name>
<dbReference type="GO" id="GO:0005524">
    <property type="term" value="F:ATP binding"/>
    <property type="evidence" value="ECO:0007669"/>
    <property type="project" value="UniProtKB-UniRule"/>
</dbReference>
<keyword evidence="3 8" id="KW-0436">Ligase</keyword>
<evidence type="ECO:0000256" key="9">
    <source>
        <dbReference type="SAM" id="MobiDB-lite"/>
    </source>
</evidence>
<gene>
    <name evidence="8" type="primary">fhs</name>
    <name evidence="10" type="ORF">ID810_08335</name>
</gene>
<dbReference type="Proteomes" id="UP000594637">
    <property type="component" value="Chromosome"/>
</dbReference>
<evidence type="ECO:0000256" key="3">
    <source>
        <dbReference type="ARBA" id="ARBA00022598"/>
    </source>
</evidence>
<keyword evidence="2 8" id="KW-0554">One-carbon metabolism</keyword>
<evidence type="ECO:0000256" key="2">
    <source>
        <dbReference type="ARBA" id="ARBA00022563"/>
    </source>
</evidence>
<evidence type="ECO:0000256" key="8">
    <source>
        <dbReference type="HAMAP-Rule" id="MF_01543"/>
    </source>
</evidence>
<evidence type="ECO:0000256" key="7">
    <source>
        <dbReference type="ARBA" id="ARBA00061363"/>
    </source>
</evidence>
<feature type="region of interest" description="Disordered" evidence="9">
    <location>
        <begin position="58"/>
        <end position="77"/>
    </location>
</feature>
<dbReference type="InterPro" id="IPR020628">
    <property type="entry name" value="Formate_THF_ligase_CS"/>
</dbReference>
<organism evidence="10 11">
    <name type="scientific">Actinomyces respiraculi</name>
    <dbReference type="NCBI Taxonomy" id="2744574"/>
    <lineage>
        <taxon>Bacteria</taxon>
        <taxon>Bacillati</taxon>
        <taxon>Actinomycetota</taxon>
        <taxon>Actinomycetes</taxon>
        <taxon>Actinomycetales</taxon>
        <taxon>Actinomycetaceae</taxon>
        <taxon>Actinomyces</taxon>
    </lineage>
</organism>
<dbReference type="EC" id="6.3.4.3" evidence="8"/>
<comment type="similarity">
    <text evidence="7 8">Belongs to the formate--tetrahydrofolate ligase family.</text>
</comment>